<reference evidence="1 2" key="1">
    <citation type="journal article" date="2023" name="Nucleic Acids Res.">
        <title>The hologenome of Daphnia magna reveals possible DNA methylation and microbiome-mediated evolution of the host genome.</title>
        <authorList>
            <person name="Chaturvedi A."/>
            <person name="Li X."/>
            <person name="Dhandapani V."/>
            <person name="Marshall H."/>
            <person name="Kissane S."/>
            <person name="Cuenca-Cambronero M."/>
            <person name="Asole G."/>
            <person name="Calvet F."/>
            <person name="Ruiz-Romero M."/>
            <person name="Marangio P."/>
            <person name="Guigo R."/>
            <person name="Rago D."/>
            <person name="Mirbahai L."/>
            <person name="Eastwood N."/>
            <person name="Colbourne J.K."/>
            <person name="Zhou J."/>
            <person name="Mallon E."/>
            <person name="Orsini L."/>
        </authorList>
    </citation>
    <scope>NUCLEOTIDE SEQUENCE [LARGE SCALE GENOMIC DNA]</scope>
    <source>
        <strain evidence="1">LRV0_1</strain>
    </source>
</reference>
<sequence length="95" mass="10790">MNATTVKKLKHDPTQELGHNYLIVDVSSINTVEKPGFKQLVSSLAPNLVLRGRTFFTKKIELEFTERRQQLIDVLSNCTDAATTIEALTQKIIYR</sequence>
<dbReference type="Proteomes" id="UP001234178">
    <property type="component" value="Unassembled WGS sequence"/>
</dbReference>
<name>A0ABR0A8Y7_9CRUS</name>
<gene>
    <name evidence="1" type="ORF">OUZ56_003418</name>
</gene>
<comment type="caution">
    <text evidence="1">The sequence shown here is derived from an EMBL/GenBank/DDBJ whole genome shotgun (WGS) entry which is preliminary data.</text>
</comment>
<evidence type="ECO:0000313" key="1">
    <source>
        <dbReference type="EMBL" id="KAK4021503.1"/>
    </source>
</evidence>
<dbReference type="EMBL" id="JAOYFB010000036">
    <property type="protein sequence ID" value="KAK4021503.1"/>
    <property type="molecule type" value="Genomic_DNA"/>
</dbReference>
<proteinExistence type="predicted"/>
<organism evidence="1 2">
    <name type="scientific">Daphnia magna</name>
    <dbReference type="NCBI Taxonomy" id="35525"/>
    <lineage>
        <taxon>Eukaryota</taxon>
        <taxon>Metazoa</taxon>
        <taxon>Ecdysozoa</taxon>
        <taxon>Arthropoda</taxon>
        <taxon>Crustacea</taxon>
        <taxon>Branchiopoda</taxon>
        <taxon>Diplostraca</taxon>
        <taxon>Cladocera</taxon>
        <taxon>Anomopoda</taxon>
        <taxon>Daphniidae</taxon>
        <taxon>Daphnia</taxon>
    </lineage>
</organism>
<protein>
    <submittedName>
        <fullName evidence="1">Uncharacterized protein</fullName>
    </submittedName>
</protein>
<evidence type="ECO:0000313" key="2">
    <source>
        <dbReference type="Proteomes" id="UP001234178"/>
    </source>
</evidence>
<accession>A0ABR0A8Y7</accession>
<keyword evidence="2" id="KW-1185">Reference proteome</keyword>